<dbReference type="Gene3D" id="3.40.50.300">
    <property type="entry name" value="P-loop containing nucleotide triphosphate hydrolases"/>
    <property type="match status" value="1"/>
</dbReference>
<dbReference type="EMBL" id="VZZJ01000026">
    <property type="protein sequence ID" value="KAB1070581.1"/>
    <property type="molecule type" value="Genomic_DNA"/>
</dbReference>
<comment type="caution">
    <text evidence="1">The sequence shown here is derived from an EMBL/GenBank/DDBJ whole genome shotgun (WGS) entry which is preliminary data.</text>
</comment>
<keyword evidence="2" id="KW-1185">Reference proteome</keyword>
<dbReference type="InterPro" id="IPR027417">
    <property type="entry name" value="P-loop_NTPase"/>
</dbReference>
<evidence type="ECO:0000313" key="2">
    <source>
        <dbReference type="Proteomes" id="UP000441523"/>
    </source>
</evidence>
<dbReference type="AlphaFoldDB" id="A0A6N6MPZ8"/>
<accession>A0A6N6MPZ8</accession>
<evidence type="ECO:0000313" key="1">
    <source>
        <dbReference type="EMBL" id="KAB1070581.1"/>
    </source>
</evidence>
<evidence type="ECO:0008006" key="3">
    <source>
        <dbReference type="Google" id="ProtNLM"/>
    </source>
</evidence>
<name>A0A6N6MPZ8_9HYPH</name>
<dbReference type="SUPFAM" id="SSF52540">
    <property type="entry name" value="P-loop containing nucleoside triphosphate hydrolases"/>
    <property type="match status" value="1"/>
</dbReference>
<dbReference type="RefSeq" id="WP_150965860.1">
    <property type="nucleotide sequence ID" value="NZ_VZZJ01000026.1"/>
</dbReference>
<organism evidence="1 2">
    <name type="scientific">Methylobacterium planeticum</name>
    <dbReference type="NCBI Taxonomy" id="2615211"/>
    <lineage>
        <taxon>Bacteria</taxon>
        <taxon>Pseudomonadati</taxon>
        <taxon>Pseudomonadota</taxon>
        <taxon>Alphaproteobacteria</taxon>
        <taxon>Hyphomicrobiales</taxon>
        <taxon>Methylobacteriaceae</taxon>
        <taxon>Methylobacterium</taxon>
    </lineage>
</organism>
<gene>
    <name evidence="1" type="ORF">F6X51_22205</name>
</gene>
<dbReference type="Proteomes" id="UP000441523">
    <property type="component" value="Unassembled WGS sequence"/>
</dbReference>
<protein>
    <recommendedName>
        <fullName evidence="3">ParA family protein</fullName>
    </recommendedName>
</protein>
<reference evidence="1 2" key="1">
    <citation type="submission" date="2019-09" db="EMBL/GenBank/DDBJ databases">
        <title>YIM 132548 draft genome.</title>
        <authorList>
            <person name="Jiang L."/>
        </authorList>
    </citation>
    <scope>NUCLEOTIDE SEQUENCE [LARGE SCALE GENOMIC DNA]</scope>
    <source>
        <strain evidence="1 2">YIM 132548</strain>
    </source>
</reference>
<sequence>MLFVVQETGGVGKSTVARALAEAVENAPVYEIESSLRLLELGDRVQHFPIRADTAELMQTGGEAAMVEFNPVINALVRETRPAIVDIGANGAAPFLAAVGRAAGLFARRGRPLGVLVVAAAPESAYDSLETLTAMAVPWAARQFVVANEYRDTVDLARVRQIAPGASVSRLPRFSFAAGVRPVVDPLGLALIPQLDEEALAERLRDRRGEPDYALAATTVGVLAEFRLEAMRSVREAAEWLIG</sequence>
<proteinExistence type="predicted"/>